<evidence type="ECO:0000313" key="4">
    <source>
        <dbReference type="Proteomes" id="UP000029579"/>
    </source>
</evidence>
<reference evidence="3 4" key="1">
    <citation type="submission" date="2014-07" db="EMBL/GenBank/DDBJ databases">
        <authorList>
            <person name="McCorrison J."/>
            <person name="Sanka R."/>
            <person name="Torralba M."/>
            <person name="Gillis M."/>
            <person name="Haft D.H."/>
            <person name="Methe B."/>
            <person name="Sutton G."/>
            <person name="Nelson K.E."/>
        </authorList>
    </citation>
    <scope>NUCLEOTIDE SEQUENCE [LARGE SCALE GENOMIC DNA]</scope>
    <source>
        <strain evidence="3 4">S7-1-13</strain>
    </source>
</reference>
<sequence>MEKLDVIVKTLEDKLADDINVIKLEDSSVADYFIVATGNSINQTRALADYIEDDLHKEGYDIKSKEGFREGEWILIDAGDIIVHIFTQKQREFYDLDNLWEN</sequence>
<dbReference type="GO" id="GO:0090071">
    <property type="term" value="P:negative regulation of ribosome biogenesis"/>
    <property type="evidence" value="ECO:0007669"/>
    <property type="project" value="UniProtKB-UniRule"/>
</dbReference>
<dbReference type="InterPro" id="IPR004394">
    <property type="entry name" value="Iojap/RsfS/C7orf30"/>
</dbReference>
<evidence type="ECO:0000256" key="1">
    <source>
        <dbReference type="ARBA" id="ARBA00010574"/>
    </source>
</evidence>
<dbReference type="EMBL" id="JRMW01000043">
    <property type="protein sequence ID" value="KGF03149.1"/>
    <property type="molecule type" value="Genomic_DNA"/>
</dbReference>
<dbReference type="SUPFAM" id="SSF81301">
    <property type="entry name" value="Nucleotidyltransferase"/>
    <property type="match status" value="1"/>
</dbReference>
<dbReference type="NCBIfam" id="TIGR00090">
    <property type="entry name" value="rsfS_iojap_ybeB"/>
    <property type="match status" value="1"/>
</dbReference>
<gene>
    <name evidence="2" type="primary">rsfS</name>
    <name evidence="3" type="ORF">HMPREF1630_09155</name>
</gene>
<organism evidence="3 4">
    <name type="scientific">Anaerococcus lactolyticus S7-1-13</name>
    <dbReference type="NCBI Taxonomy" id="1284686"/>
    <lineage>
        <taxon>Bacteria</taxon>
        <taxon>Bacillati</taxon>
        <taxon>Bacillota</taxon>
        <taxon>Tissierellia</taxon>
        <taxon>Tissierellales</taxon>
        <taxon>Peptoniphilaceae</taxon>
        <taxon>Anaerococcus</taxon>
    </lineage>
</organism>
<accession>A0A095Z3T4</accession>
<dbReference type="RefSeq" id="WP_004827481.1">
    <property type="nucleotide sequence ID" value="NZ_JRMW01000043.1"/>
</dbReference>
<keyword evidence="2" id="KW-0963">Cytoplasm</keyword>
<dbReference type="HAMAP" id="MF_01477">
    <property type="entry name" value="Iojap_RsfS"/>
    <property type="match status" value="1"/>
</dbReference>
<dbReference type="Pfam" id="PF02410">
    <property type="entry name" value="RsfS"/>
    <property type="match status" value="1"/>
</dbReference>
<comment type="similarity">
    <text evidence="1 2">Belongs to the Iojap/RsfS family.</text>
</comment>
<comment type="subcellular location">
    <subcellularLocation>
        <location evidence="2">Cytoplasm</location>
    </subcellularLocation>
</comment>
<protein>
    <recommendedName>
        <fullName evidence="2">Ribosomal silencing factor RsfS</fullName>
    </recommendedName>
</protein>
<keyword evidence="2" id="KW-0678">Repressor</keyword>
<dbReference type="OrthoDB" id="9793681at2"/>
<dbReference type="Proteomes" id="UP000029579">
    <property type="component" value="Unassembled WGS sequence"/>
</dbReference>
<proteinExistence type="inferred from homology"/>
<comment type="subunit">
    <text evidence="2">Interacts with ribosomal protein uL14 (rplN).</text>
</comment>
<dbReference type="eggNOG" id="COG0799">
    <property type="taxonomic scope" value="Bacteria"/>
</dbReference>
<dbReference type="Gene3D" id="3.30.460.10">
    <property type="entry name" value="Beta Polymerase, domain 2"/>
    <property type="match status" value="1"/>
</dbReference>
<dbReference type="PANTHER" id="PTHR21043:SF0">
    <property type="entry name" value="MITOCHONDRIAL ASSEMBLY OF RIBOSOMAL LARGE SUBUNIT PROTEIN 1"/>
    <property type="match status" value="1"/>
</dbReference>
<name>A0A095Z3T4_9FIRM</name>
<dbReference type="GO" id="GO:0017148">
    <property type="term" value="P:negative regulation of translation"/>
    <property type="evidence" value="ECO:0007669"/>
    <property type="project" value="UniProtKB-UniRule"/>
</dbReference>
<evidence type="ECO:0000256" key="2">
    <source>
        <dbReference type="HAMAP-Rule" id="MF_01477"/>
    </source>
</evidence>
<dbReference type="PANTHER" id="PTHR21043">
    <property type="entry name" value="IOJAP SUPERFAMILY ORTHOLOG"/>
    <property type="match status" value="1"/>
</dbReference>
<dbReference type="InterPro" id="IPR043519">
    <property type="entry name" value="NT_sf"/>
</dbReference>
<keyword evidence="2" id="KW-0810">Translation regulation</keyword>
<comment type="caution">
    <text evidence="3">The sequence shown here is derived from an EMBL/GenBank/DDBJ whole genome shotgun (WGS) entry which is preliminary data.</text>
</comment>
<evidence type="ECO:0000313" key="3">
    <source>
        <dbReference type="EMBL" id="KGF03149.1"/>
    </source>
</evidence>
<dbReference type="GO" id="GO:0043023">
    <property type="term" value="F:ribosomal large subunit binding"/>
    <property type="evidence" value="ECO:0007669"/>
    <property type="project" value="TreeGrafter"/>
</dbReference>
<dbReference type="GO" id="GO:0005737">
    <property type="term" value="C:cytoplasm"/>
    <property type="evidence" value="ECO:0007669"/>
    <property type="project" value="UniProtKB-SubCell"/>
</dbReference>
<comment type="function">
    <text evidence="2">Functions as a ribosomal silencing factor. Interacts with ribosomal protein uL14 (rplN), blocking formation of intersubunit bridge B8. Prevents association of the 30S and 50S ribosomal subunits and the formation of functional ribosomes, thus repressing translation.</text>
</comment>
<dbReference type="GO" id="GO:0042256">
    <property type="term" value="P:cytosolic ribosome assembly"/>
    <property type="evidence" value="ECO:0007669"/>
    <property type="project" value="UniProtKB-UniRule"/>
</dbReference>
<dbReference type="AlphaFoldDB" id="A0A095Z3T4"/>